<dbReference type="Proteomes" id="UP000426235">
    <property type="component" value="Chromosome"/>
</dbReference>
<proteinExistence type="predicted"/>
<evidence type="ECO:0000313" key="2">
    <source>
        <dbReference type="Proteomes" id="UP000426235"/>
    </source>
</evidence>
<dbReference type="RefSeq" id="WP_157192741.1">
    <property type="nucleotide sequence ID" value="NZ_CP046621.1"/>
</dbReference>
<evidence type="ECO:0000313" key="1">
    <source>
        <dbReference type="EMBL" id="QGW77769.1"/>
    </source>
</evidence>
<name>A0A6I6GXP8_9PSED</name>
<dbReference type="InterPro" id="IPR036410">
    <property type="entry name" value="HSP_DnaJ_Cys-rich_dom_sf"/>
</dbReference>
<reference evidence="1" key="1">
    <citation type="submission" date="2019-12" db="EMBL/GenBank/DDBJ databases">
        <title>Hybrid Genome Assemblies of two High G+C Isolates from Undergraduate Microbiology Courses.</title>
        <authorList>
            <person name="Ne Ville C.J."/>
            <person name="Enright D."/>
            <person name="Hernandez I."/>
            <person name="Dodsworth J."/>
            <person name="Orwin P.M."/>
        </authorList>
    </citation>
    <scope>NUCLEOTIDE SEQUENCE [LARGE SCALE GENOMIC DNA]</scope>
    <source>
        <strain evidence="1">Neo</strain>
    </source>
</reference>
<organism evidence="1 2">
    <name type="scientific">Pseudomonas alkylphenolica</name>
    <dbReference type="NCBI Taxonomy" id="237609"/>
    <lineage>
        <taxon>Bacteria</taxon>
        <taxon>Pseudomonadati</taxon>
        <taxon>Pseudomonadota</taxon>
        <taxon>Gammaproteobacteria</taxon>
        <taxon>Pseudomonadales</taxon>
        <taxon>Pseudomonadaceae</taxon>
        <taxon>Pseudomonas</taxon>
    </lineage>
</organism>
<gene>
    <name evidence="1" type="ORF">GPJ81_14100</name>
</gene>
<accession>A0A6I6GXP8</accession>
<dbReference type="EMBL" id="CP046621">
    <property type="protein sequence ID" value="QGW77769.1"/>
    <property type="molecule type" value="Genomic_DNA"/>
</dbReference>
<dbReference type="SUPFAM" id="SSF57938">
    <property type="entry name" value="DnaJ/Hsp40 cysteine-rich domain"/>
    <property type="match status" value="1"/>
</dbReference>
<keyword evidence="2" id="KW-1185">Reference proteome</keyword>
<sequence length="109" mass="12094">MQNVKNSTIRGFEWPRLDLVRCPVCHGKAVVKGVFYERVCVDCNGSGWVVEGSRLVLPLEELVTQLSFKLQQAERQIEALKGPTKVVGPQRQYEEPNCLGAGGTNYTGD</sequence>
<protein>
    <recommendedName>
        <fullName evidence="3">Prophage PssSM-03</fullName>
    </recommendedName>
</protein>
<evidence type="ECO:0008006" key="3">
    <source>
        <dbReference type="Google" id="ProtNLM"/>
    </source>
</evidence>
<dbReference type="AlphaFoldDB" id="A0A6I6GXP8"/>